<dbReference type="Pfam" id="PF03732">
    <property type="entry name" value="Retrotrans_gag"/>
    <property type="match status" value="1"/>
</dbReference>
<evidence type="ECO:0000256" key="1">
    <source>
        <dbReference type="SAM" id="MobiDB-lite"/>
    </source>
</evidence>
<reference evidence="3" key="1">
    <citation type="submission" date="2023-03" db="EMBL/GenBank/DDBJ databases">
        <authorList>
            <person name="Julca I."/>
        </authorList>
    </citation>
    <scope>NUCLEOTIDE SEQUENCE</scope>
</reference>
<accession>A0AAV1D7D2</accession>
<gene>
    <name evidence="3" type="ORF">OLC1_LOCUS12084</name>
</gene>
<dbReference type="AlphaFoldDB" id="A0AAV1D7D2"/>
<organism evidence="3 4">
    <name type="scientific">Oldenlandia corymbosa var. corymbosa</name>
    <dbReference type="NCBI Taxonomy" id="529605"/>
    <lineage>
        <taxon>Eukaryota</taxon>
        <taxon>Viridiplantae</taxon>
        <taxon>Streptophyta</taxon>
        <taxon>Embryophyta</taxon>
        <taxon>Tracheophyta</taxon>
        <taxon>Spermatophyta</taxon>
        <taxon>Magnoliopsida</taxon>
        <taxon>eudicotyledons</taxon>
        <taxon>Gunneridae</taxon>
        <taxon>Pentapetalae</taxon>
        <taxon>asterids</taxon>
        <taxon>lamiids</taxon>
        <taxon>Gentianales</taxon>
        <taxon>Rubiaceae</taxon>
        <taxon>Rubioideae</taxon>
        <taxon>Spermacoceae</taxon>
        <taxon>Hedyotis-Oldenlandia complex</taxon>
        <taxon>Oldenlandia</taxon>
    </lineage>
</organism>
<protein>
    <submittedName>
        <fullName evidence="3">OLC1v1001135C1</fullName>
    </submittedName>
</protein>
<feature type="compositionally biased region" description="Polar residues" evidence="1">
    <location>
        <begin position="64"/>
        <end position="78"/>
    </location>
</feature>
<evidence type="ECO:0000313" key="3">
    <source>
        <dbReference type="EMBL" id="CAI9102793.1"/>
    </source>
</evidence>
<dbReference type="Proteomes" id="UP001161247">
    <property type="component" value="Chromosome 4"/>
</dbReference>
<evidence type="ECO:0000259" key="2">
    <source>
        <dbReference type="Pfam" id="PF03732"/>
    </source>
</evidence>
<dbReference type="InterPro" id="IPR005162">
    <property type="entry name" value="Retrotrans_gag_dom"/>
</dbReference>
<evidence type="ECO:0000313" key="4">
    <source>
        <dbReference type="Proteomes" id="UP001161247"/>
    </source>
</evidence>
<feature type="domain" description="Retrotransposon gag" evidence="2">
    <location>
        <begin position="389"/>
        <end position="470"/>
    </location>
</feature>
<name>A0AAV1D7D2_OLDCO</name>
<dbReference type="EMBL" id="OX459121">
    <property type="protein sequence ID" value="CAI9102793.1"/>
    <property type="molecule type" value="Genomic_DNA"/>
</dbReference>
<feature type="region of interest" description="Disordered" evidence="1">
    <location>
        <begin position="54"/>
        <end position="78"/>
    </location>
</feature>
<keyword evidence="4" id="KW-1185">Reference proteome</keyword>
<proteinExistence type="predicted"/>
<sequence>MPLPQSSATTHSAGQSSRLKAFASGGSSLPMNTLPNISAVDSYSTITTDKSTGILQQSSQQQSNVGSGSATLSRSMTSGVNTAATGAVSSEMPPVSMVNNPLYHATFQTSATDTPVQNLGAGPSNSGSHNVALQGIQSWYYPVVPRQPAFVSPLGNFAFDGRQLPPLSPPYGIPQVLPMQHRQGLAVVPSQLSGQEGAPRLTYIPQGTADVGVQGTAGVTINQGPVERVPGNNTAAVNFDDSQIPQGSGIMVADSQIVPPHQTLEENREDQQWMEHNPRHQRIWGQEGGRLQVDLGNEVRQEPDAARNDNQQQNFKTGVDQILNAEDVFSRMIEDKICKELGTEIPEILGKPYPGYVEWEPLPRNFKIPDFQQFSGEDEKRLEDHIRTAFDWYRSLAPGSIPSWEMQQREFLSYFRRDTTRLSIVDLSEIRQKFGETAKAYLIRFRQMYAKIPDKYDEPTIVKMAIAGIQDYKVKFAVAPHSV</sequence>